<protein>
    <submittedName>
        <fullName evidence="1">Uncharacterized protein</fullName>
    </submittedName>
</protein>
<evidence type="ECO:0000313" key="1">
    <source>
        <dbReference type="EMBL" id="GFR84793.1"/>
    </source>
</evidence>
<accession>A0AAV4GH24</accession>
<proteinExistence type="predicted"/>
<reference evidence="1 2" key="1">
    <citation type="journal article" date="2021" name="Elife">
        <title>Chloroplast acquisition without the gene transfer in kleptoplastic sea slugs, Plakobranchus ocellatus.</title>
        <authorList>
            <person name="Maeda T."/>
            <person name="Takahashi S."/>
            <person name="Yoshida T."/>
            <person name="Shimamura S."/>
            <person name="Takaki Y."/>
            <person name="Nagai Y."/>
            <person name="Toyoda A."/>
            <person name="Suzuki Y."/>
            <person name="Arimoto A."/>
            <person name="Ishii H."/>
            <person name="Satoh N."/>
            <person name="Nishiyama T."/>
            <person name="Hasebe M."/>
            <person name="Maruyama T."/>
            <person name="Minagawa J."/>
            <person name="Obokata J."/>
            <person name="Shigenobu S."/>
        </authorList>
    </citation>
    <scope>NUCLEOTIDE SEQUENCE [LARGE SCALE GENOMIC DNA]</scope>
</reference>
<name>A0AAV4GH24_9GAST</name>
<organism evidence="1 2">
    <name type="scientific">Elysia marginata</name>
    <dbReference type="NCBI Taxonomy" id="1093978"/>
    <lineage>
        <taxon>Eukaryota</taxon>
        <taxon>Metazoa</taxon>
        <taxon>Spiralia</taxon>
        <taxon>Lophotrochozoa</taxon>
        <taxon>Mollusca</taxon>
        <taxon>Gastropoda</taxon>
        <taxon>Heterobranchia</taxon>
        <taxon>Euthyneura</taxon>
        <taxon>Panpulmonata</taxon>
        <taxon>Sacoglossa</taxon>
        <taxon>Placobranchoidea</taxon>
        <taxon>Plakobranchidae</taxon>
        <taxon>Elysia</taxon>
    </lineage>
</organism>
<keyword evidence="2" id="KW-1185">Reference proteome</keyword>
<sequence length="140" mass="15015">MQALPTSQWGSTLSIVPSAVSDLAVGKTTISATIIKLRVKTTVQATITKLLVVEKNSPVCYCVAKLGMLARLLRCEVCKMNIPHRVMTPDDPLKSMSRTLDCGTSKLDHSSDMCSSGSMGSHSHSYPDVSTPISLSVSQF</sequence>
<dbReference type="AlphaFoldDB" id="A0AAV4GH24"/>
<gene>
    <name evidence="1" type="ORF">ElyMa_004158700</name>
</gene>
<dbReference type="Proteomes" id="UP000762676">
    <property type="component" value="Unassembled WGS sequence"/>
</dbReference>
<comment type="caution">
    <text evidence="1">The sequence shown here is derived from an EMBL/GenBank/DDBJ whole genome shotgun (WGS) entry which is preliminary data.</text>
</comment>
<dbReference type="EMBL" id="BMAT01008425">
    <property type="protein sequence ID" value="GFR84793.1"/>
    <property type="molecule type" value="Genomic_DNA"/>
</dbReference>
<evidence type="ECO:0000313" key="2">
    <source>
        <dbReference type="Proteomes" id="UP000762676"/>
    </source>
</evidence>